<evidence type="ECO:0000313" key="2">
    <source>
        <dbReference type="Proteomes" id="UP000193622"/>
    </source>
</evidence>
<evidence type="ECO:0000313" key="1">
    <source>
        <dbReference type="EMBL" id="ORV88596.1"/>
    </source>
</evidence>
<protein>
    <submittedName>
        <fullName evidence="1">Uncharacterized protein</fullName>
    </submittedName>
</protein>
<dbReference type="RefSeq" id="WP_024448784.1">
    <property type="nucleotide sequence ID" value="NZ_LQPC01000028.1"/>
</dbReference>
<comment type="caution">
    <text evidence="1">The sequence shown here is derived from an EMBL/GenBank/DDBJ whole genome shotgun (WGS) entry which is preliminary data.</text>
</comment>
<name>A0A1X1WPM2_MYCIR</name>
<dbReference type="Proteomes" id="UP000193622">
    <property type="component" value="Unassembled WGS sequence"/>
</dbReference>
<accession>A0A1X1WPM2</accession>
<proteinExistence type="predicted"/>
<sequence length="203" mass="20802">MRIADAGTLSAGSRAVRATIAAVIGQVDSVAPTDAETFDAVLTIDGDADVPDGVSLLEPGSSHQAVVQAGPERAGTEPRWLLVKIPDAYGTGSDQDFLLASSGDGAPLHHAVLPANPVAPLYSSLWLYLAGLQPVLFGVKTPTAGPDVRFGAGDELGFVISPPVGRFRAIGTLTLTKPHQGPARFSGGNSGGGIRPLPPVNFY</sequence>
<reference evidence="1 2" key="1">
    <citation type="submission" date="2016-01" db="EMBL/GenBank/DDBJ databases">
        <title>The new phylogeny of the genus Mycobacterium.</title>
        <authorList>
            <person name="Tarcisio F."/>
            <person name="Conor M."/>
            <person name="Antonella G."/>
            <person name="Elisabetta G."/>
            <person name="Giulia F.S."/>
            <person name="Sara T."/>
            <person name="Anna F."/>
            <person name="Clotilde B."/>
            <person name="Roberto B."/>
            <person name="Veronica D.S."/>
            <person name="Fabio R."/>
            <person name="Monica P."/>
            <person name="Olivier J."/>
            <person name="Enrico T."/>
            <person name="Nicola S."/>
        </authorList>
    </citation>
    <scope>NUCLEOTIDE SEQUENCE [LARGE SCALE GENOMIC DNA]</scope>
    <source>
        <strain evidence="1 2">DSM 45541</strain>
    </source>
</reference>
<dbReference type="AlphaFoldDB" id="A0A1X1WPM2"/>
<dbReference type="EMBL" id="LQPC01000028">
    <property type="protein sequence ID" value="ORV88596.1"/>
    <property type="molecule type" value="Genomic_DNA"/>
</dbReference>
<organism evidence="1 2">
    <name type="scientific">Mycolicibacterium iranicum</name>
    <name type="common">Mycobacterium iranicum</name>
    <dbReference type="NCBI Taxonomy" id="912594"/>
    <lineage>
        <taxon>Bacteria</taxon>
        <taxon>Bacillati</taxon>
        <taxon>Actinomycetota</taxon>
        <taxon>Actinomycetes</taxon>
        <taxon>Mycobacteriales</taxon>
        <taxon>Mycobacteriaceae</taxon>
        <taxon>Mycolicibacterium</taxon>
    </lineage>
</organism>
<gene>
    <name evidence="1" type="ORF">AWC12_11825</name>
</gene>